<organism evidence="1 2">
    <name type="scientific">Brevibacterium siliguriense</name>
    <dbReference type="NCBI Taxonomy" id="1136497"/>
    <lineage>
        <taxon>Bacteria</taxon>
        <taxon>Bacillati</taxon>
        <taxon>Actinomycetota</taxon>
        <taxon>Actinomycetes</taxon>
        <taxon>Micrococcales</taxon>
        <taxon>Brevibacteriaceae</taxon>
        <taxon>Brevibacterium</taxon>
    </lineage>
</organism>
<dbReference type="EMBL" id="LT629766">
    <property type="protein sequence ID" value="SDR95737.1"/>
    <property type="molecule type" value="Genomic_DNA"/>
</dbReference>
<dbReference type="InterPro" id="IPR011335">
    <property type="entry name" value="Restrct_endonuc-II-like"/>
</dbReference>
<dbReference type="AlphaFoldDB" id="A0A1H1N9Y1"/>
<dbReference type="STRING" id="1136497.SAMN04489752_0671"/>
<gene>
    <name evidence="1" type="ORF">SAMN04489752_0671</name>
</gene>
<proteinExistence type="predicted"/>
<sequence length="304" mass="33976">MLMKAPVPFSRTEAAARGVTRYKLLTSSRYVQITHGMWIDTEPETDIIAPIWADDDWARDQVRLTAGIGVDPRSVGCNVTAARLYGLPLPGSADRRLHVAVGEANASRRRRDAVLHRYVRLRADDFFGLPLISVPQLFAELAGVLTTEQLVELGDAAVGRWHCGPLTTIAEIRAELAARSRLVGRRTAQKAIELVREDVDSPPETRLRLQLIAAGFPEPSVHPAVYCGLIDSVLHPDMGYPDIRFAIEYEGDHHRSSPAQFAEDNRRNAALEAEGWFVLRVSKRSNWADIRRIVEHRLRRAGLL</sequence>
<evidence type="ECO:0000313" key="2">
    <source>
        <dbReference type="Proteomes" id="UP000199597"/>
    </source>
</evidence>
<accession>A0A1H1N9Y1</accession>
<name>A0A1H1N9Y1_9MICO</name>
<protein>
    <recommendedName>
        <fullName evidence="3">DUF559 domain-containing protein</fullName>
    </recommendedName>
</protein>
<reference evidence="2" key="1">
    <citation type="submission" date="2016-10" db="EMBL/GenBank/DDBJ databases">
        <authorList>
            <person name="Varghese N."/>
            <person name="Submissions S."/>
        </authorList>
    </citation>
    <scope>NUCLEOTIDE SEQUENCE [LARGE SCALE GENOMIC DNA]</scope>
    <source>
        <strain evidence="2">DSM 23676</strain>
    </source>
</reference>
<dbReference type="Proteomes" id="UP000199597">
    <property type="component" value="Chromosome I"/>
</dbReference>
<evidence type="ECO:0000313" key="1">
    <source>
        <dbReference type="EMBL" id="SDR95737.1"/>
    </source>
</evidence>
<dbReference type="Gene3D" id="3.40.960.10">
    <property type="entry name" value="VSR Endonuclease"/>
    <property type="match status" value="1"/>
</dbReference>
<evidence type="ECO:0008006" key="3">
    <source>
        <dbReference type="Google" id="ProtNLM"/>
    </source>
</evidence>
<keyword evidence="2" id="KW-1185">Reference proteome</keyword>
<dbReference type="SUPFAM" id="SSF52980">
    <property type="entry name" value="Restriction endonuclease-like"/>
    <property type="match status" value="1"/>
</dbReference>